<proteinExistence type="predicted"/>
<reference evidence="1" key="1">
    <citation type="journal article" date="2020" name="Stud. Mycol.">
        <title>101 Dothideomycetes genomes: a test case for predicting lifestyles and emergence of pathogens.</title>
        <authorList>
            <person name="Haridas S."/>
            <person name="Albert R."/>
            <person name="Binder M."/>
            <person name="Bloem J."/>
            <person name="Labutti K."/>
            <person name="Salamov A."/>
            <person name="Andreopoulos B."/>
            <person name="Baker S."/>
            <person name="Barry K."/>
            <person name="Bills G."/>
            <person name="Bluhm B."/>
            <person name="Cannon C."/>
            <person name="Castanera R."/>
            <person name="Culley D."/>
            <person name="Daum C."/>
            <person name="Ezra D."/>
            <person name="Gonzalez J."/>
            <person name="Henrissat B."/>
            <person name="Kuo A."/>
            <person name="Liang C."/>
            <person name="Lipzen A."/>
            <person name="Lutzoni F."/>
            <person name="Magnuson J."/>
            <person name="Mondo S."/>
            <person name="Nolan M."/>
            <person name="Ohm R."/>
            <person name="Pangilinan J."/>
            <person name="Park H.-J."/>
            <person name="Ramirez L."/>
            <person name="Alfaro M."/>
            <person name="Sun H."/>
            <person name="Tritt A."/>
            <person name="Yoshinaga Y."/>
            <person name="Zwiers L.-H."/>
            <person name="Turgeon B."/>
            <person name="Goodwin S."/>
            <person name="Spatafora J."/>
            <person name="Crous P."/>
            <person name="Grigoriev I."/>
        </authorList>
    </citation>
    <scope>NUCLEOTIDE SEQUENCE</scope>
    <source>
        <strain evidence="1">CBS 473.64</strain>
    </source>
</reference>
<name>A0A6A6S877_9PLEO</name>
<protein>
    <submittedName>
        <fullName evidence="1">Uncharacterized protein</fullName>
    </submittedName>
</protein>
<dbReference type="AlphaFoldDB" id="A0A6A6S877"/>
<gene>
    <name evidence="1" type="ORF">P280DRAFT_269505</name>
</gene>
<sequence>MQQNPGLVEYCKDFLERPPLRPPRPFTWSPKALLWNYLLYISLVSFHLHTLLHVSLLMLTCVSHDVSTSYVAITKIQHQWQDSFQNLTADPFLHYAGYL</sequence>
<keyword evidence="2" id="KW-1185">Reference proteome</keyword>
<accession>A0A6A6S877</accession>
<organism evidence="1 2">
    <name type="scientific">Massarina eburnea CBS 473.64</name>
    <dbReference type="NCBI Taxonomy" id="1395130"/>
    <lineage>
        <taxon>Eukaryota</taxon>
        <taxon>Fungi</taxon>
        <taxon>Dikarya</taxon>
        <taxon>Ascomycota</taxon>
        <taxon>Pezizomycotina</taxon>
        <taxon>Dothideomycetes</taxon>
        <taxon>Pleosporomycetidae</taxon>
        <taxon>Pleosporales</taxon>
        <taxon>Massarineae</taxon>
        <taxon>Massarinaceae</taxon>
        <taxon>Massarina</taxon>
    </lineage>
</organism>
<dbReference type="Proteomes" id="UP000799753">
    <property type="component" value="Unassembled WGS sequence"/>
</dbReference>
<dbReference type="EMBL" id="MU006781">
    <property type="protein sequence ID" value="KAF2642618.1"/>
    <property type="molecule type" value="Genomic_DNA"/>
</dbReference>
<evidence type="ECO:0000313" key="1">
    <source>
        <dbReference type="EMBL" id="KAF2642618.1"/>
    </source>
</evidence>
<evidence type="ECO:0000313" key="2">
    <source>
        <dbReference type="Proteomes" id="UP000799753"/>
    </source>
</evidence>